<reference evidence="1" key="1">
    <citation type="submission" date="2018-05" db="EMBL/GenBank/DDBJ databases">
        <authorList>
            <person name="Lanie J.A."/>
            <person name="Ng W.-L."/>
            <person name="Kazmierczak K.M."/>
            <person name="Andrzejewski T.M."/>
            <person name="Davidsen T.M."/>
            <person name="Wayne K.J."/>
            <person name="Tettelin H."/>
            <person name="Glass J.I."/>
            <person name="Rusch D."/>
            <person name="Podicherti R."/>
            <person name="Tsui H.-C.T."/>
            <person name="Winkler M.E."/>
        </authorList>
    </citation>
    <scope>NUCLEOTIDE SEQUENCE</scope>
</reference>
<sequence length="423" mass="48982">MKIDAMTFSSFTPESLRKQLLTQSLLGAVWVLICMAPLTSRATETAAKVPLAKLDYRFDGRISRPVLENYMARSATVASLLHLTSDDDLRMMQNTGVKFAGRVIWMWGSESRIDALAKKGEPFVKRIHEMDPDIVLQGAIFEIITTDVNNIPIPASVLEEFDLKPEARNFRYEDMIYPFGHRVDHWRKGASVPDMSRLETRMWFVYVGKRWIDMGLEAIHFGQVEIMDDRDKDHVHWRDMMARLRIYAKKHARRHMVLCDAHVPKGGIVHDGELMFDLHSFPSRPKSVKGKPYQAILEKGFSDSIYGRSVGGRTPSGWSCEALPYIVEIDNFGSSDHPGQYRESDRLHVWGWDEIGWFIKQPEAYRNEWLEYAYQWVRATDPNGFFQLPLRRFEHYTASMTPPKGQRQEETIKAIWAARRVKN</sequence>
<gene>
    <name evidence="1" type="ORF">METZ01_LOCUS219105</name>
</gene>
<evidence type="ECO:0000313" key="1">
    <source>
        <dbReference type="EMBL" id="SVB66251.1"/>
    </source>
</evidence>
<proteinExistence type="predicted"/>
<name>A0A382FWD5_9ZZZZ</name>
<accession>A0A382FWD5</accession>
<dbReference type="EMBL" id="UINC01051740">
    <property type="protein sequence ID" value="SVB66251.1"/>
    <property type="molecule type" value="Genomic_DNA"/>
</dbReference>
<dbReference type="AlphaFoldDB" id="A0A382FWD5"/>
<protein>
    <submittedName>
        <fullName evidence="1">Uncharacterized protein</fullName>
    </submittedName>
</protein>
<organism evidence="1">
    <name type="scientific">marine metagenome</name>
    <dbReference type="NCBI Taxonomy" id="408172"/>
    <lineage>
        <taxon>unclassified sequences</taxon>
        <taxon>metagenomes</taxon>
        <taxon>ecological metagenomes</taxon>
    </lineage>
</organism>